<sequence>MDTLEWIFRCAMRLREQWPRADEVELADTARDLSLQEHLRALEPEDAAVAWLRQGIPSAA</sequence>
<reference evidence="1 2" key="1">
    <citation type="submission" date="2019-02" db="EMBL/GenBank/DDBJ databases">
        <title>Genomic Encyclopedia of Type Strains, Phase IV (KMG-IV): sequencing the most valuable type-strain genomes for metagenomic binning, comparative biology and taxonomic classification.</title>
        <authorList>
            <person name="Goeker M."/>
        </authorList>
    </citation>
    <scope>NUCLEOTIDE SEQUENCE [LARGE SCALE GENOMIC DNA]</scope>
    <source>
        <strain evidence="1 2">DSM 19570</strain>
    </source>
</reference>
<accession>A0A4Q7VDZ0</accession>
<protein>
    <submittedName>
        <fullName evidence="1">Uncharacterized protein</fullName>
    </submittedName>
</protein>
<dbReference type="EMBL" id="SHKP01000008">
    <property type="protein sequence ID" value="RZT93723.1"/>
    <property type="molecule type" value="Genomic_DNA"/>
</dbReference>
<name>A0A4Q7VDZ0_9BURK</name>
<keyword evidence="2" id="KW-1185">Reference proteome</keyword>
<gene>
    <name evidence="1" type="ORF">EV670_3276</name>
</gene>
<organism evidence="1 2">
    <name type="scientific">Rivibacter subsaxonicus</name>
    <dbReference type="NCBI Taxonomy" id="457575"/>
    <lineage>
        <taxon>Bacteria</taxon>
        <taxon>Pseudomonadati</taxon>
        <taxon>Pseudomonadota</taxon>
        <taxon>Betaproteobacteria</taxon>
        <taxon>Burkholderiales</taxon>
        <taxon>Rivibacter</taxon>
    </lineage>
</organism>
<evidence type="ECO:0000313" key="1">
    <source>
        <dbReference type="EMBL" id="RZT93723.1"/>
    </source>
</evidence>
<dbReference type="Proteomes" id="UP000293671">
    <property type="component" value="Unassembled WGS sequence"/>
</dbReference>
<dbReference type="AlphaFoldDB" id="A0A4Q7VDZ0"/>
<comment type="caution">
    <text evidence="1">The sequence shown here is derived from an EMBL/GenBank/DDBJ whole genome shotgun (WGS) entry which is preliminary data.</text>
</comment>
<dbReference type="OrthoDB" id="9154986at2"/>
<proteinExistence type="predicted"/>
<evidence type="ECO:0000313" key="2">
    <source>
        <dbReference type="Proteomes" id="UP000293671"/>
    </source>
</evidence>